<dbReference type="InterPro" id="IPR052159">
    <property type="entry name" value="Competence_DNA_uptake"/>
</dbReference>
<keyword evidence="2" id="KW-1003">Cell membrane</keyword>
<organism evidence="9 10">
    <name type="scientific">Virgisporangium aliadipatigenens</name>
    <dbReference type="NCBI Taxonomy" id="741659"/>
    <lineage>
        <taxon>Bacteria</taxon>
        <taxon>Bacillati</taxon>
        <taxon>Actinomycetota</taxon>
        <taxon>Actinomycetes</taxon>
        <taxon>Micromonosporales</taxon>
        <taxon>Micromonosporaceae</taxon>
        <taxon>Virgisporangium</taxon>
    </lineage>
</organism>
<feature type="transmembrane region" description="Helical" evidence="6">
    <location>
        <begin position="506"/>
        <end position="527"/>
    </location>
</feature>
<dbReference type="InterPro" id="IPR001279">
    <property type="entry name" value="Metallo-B-lactamas"/>
</dbReference>
<feature type="domain" description="Metallo-beta-lactamase" evidence="7">
    <location>
        <begin position="538"/>
        <end position="687"/>
    </location>
</feature>
<dbReference type="SUPFAM" id="SSF56281">
    <property type="entry name" value="Metallo-hydrolase/oxidoreductase"/>
    <property type="match status" value="1"/>
</dbReference>
<feature type="transmembrane region" description="Helical" evidence="6">
    <location>
        <begin position="350"/>
        <end position="368"/>
    </location>
</feature>
<name>A0A8J4DU55_9ACTN</name>
<accession>A0A8J4DU55</accession>
<dbReference type="PANTHER" id="PTHR30619:SF1">
    <property type="entry name" value="RECOMBINATION PROTEIN 2"/>
    <property type="match status" value="1"/>
</dbReference>
<evidence type="ECO:0000313" key="10">
    <source>
        <dbReference type="Proteomes" id="UP000619260"/>
    </source>
</evidence>
<dbReference type="InterPro" id="IPR035681">
    <property type="entry name" value="ComA-like_MBL"/>
</dbReference>
<evidence type="ECO:0000256" key="4">
    <source>
        <dbReference type="ARBA" id="ARBA00022989"/>
    </source>
</evidence>
<feature type="transmembrane region" description="Helical" evidence="6">
    <location>
        <begin position="66"/>
        <end position="90"/>
    </location>
</feature>
<dbReference type="GO" id="GO:0005886">
    <property type="term" value="C:plasma membrane"/>
    <property type="evidence" value="ECO:0007669"/>
    <property type="project" value="UniProtKB-SubCell"/>
</dbReference>
<evidence type="ECO:0000256" key="1">
    <source>
        <dbReference type="ARBA" id="ARBA00004651"/>
    </source>
</evidence>
<evidence type="ECO:0000256" key="2">
    <source>
        <dbReference type="ARBA" id="ARBA00022475"/>
    </source>
</evidence>
<feature type="domain" description="ComEC/Rec2-related protein" evidence="8">
    <location>
        <begin position="234"/>
        <end position="498"/>
    </location>
</feature>
<reference evidence="9" key="1">
    <citation type="submission" date="2021-01" db="EMBL/GenBank/DDBJ databases">
        <title>Whole genome shotgun sequence of Virgisporangium aliadipatigenens NBRC 105644.</title>
        <authorList>
            <person name="Komaki H."/>
            <person name="Tamura T."/>
        </authorList>
    </citation>
    <scope>NUCLEOTIDE SEQUENCE</scope>
    <source>
        <strain evidence="9">NBRC 105644</strain>
    </source>
</reference>
<keyword evidence="10" id="KW-1185">Reference proteome</keyword>
<feature type="transmembrane region" description="Helical" evidence="6">
    <location>
        <begin position="284"/>
        <end position="302"/>
    </location>
</feature>
<proteinExistence type="predicted"/>
<feature type="transmembrane region" description="Helical" evidence="6">
    <location>
        <begin position="479"/>
        <end position="499"/>
    </location>
</feature>
<protein>
    <submittedName>
        <fullName evidence="9">Competence protein ComEC</fullName>
    </submittedName>
</protein>
<feature type="transmembrane region" description="Helical" evidence="6">
    <location>
        <begin position="418"/>
        <end position="440"/>
    </location>
</feature>
<evidence type="ECO:0000313" key="9">
    <source>
        <dbReference type="EMBL" id="GIJ49723.1"/>
    </source>
</evidence>
<evidence type="ECO:0000259" key="7">
    <source>
        <dbReference type="Pfam" id="PF00753"/>
    </source>
</evidence>
<keyword evidence="4 6" id="KW-1133">Transmembrane helix</keyword>
<evidence type="ECO:0000256" key="6">
    <source>
        <dbReference type="SAM" id="Phobius"/>
    </source>
</evidence>
<evidence type="ECO:0000256" key="5">
    <source>
        <dbReference type="ARBA" id="ARBA00023136"/>
    </source>
</evidence>
<dbReference type="Gene3D" id="3.60.15.10">
    <property type="entry name" value="Ribonuclease Z/Hydroxyacylglutathione hydrolase-like"/>
    <property type="match status" value="1"/>
</dbReference>
<dbReference type="Proteomes" id="UP000619260">
    <property type="component" value="Unassembled WGS sequence"/>
</dbReference>
<evidence type="ECO:0000259" key="8">
    <source>
        <dbReference type="Pfam" id="PF03772"/>
    </source>
</evidence>
<keyword evidence="3 6" id="KW-0812">Transmembrane</keyword>
<sequence length="783" mass="79030">MSADGEAVEPWPDLRLVGWAFGAWMAALAGLHGSAVPVTVGAVLAAVAATAVLSVRGRRSPAALRVARHVAAAVLLGACLGAAVTAARLAERDSGALRGPVHARATVDVELVISDDPHAARAVAGRQPTYVVAARLRSFRAAAGPPVRAAARVLVLGSDPGWRGLLPGQVVRATGRLSPSRGGDLRAGVLSVSAAPEPVGGPPWYQRAAGRLRTGLQKACAPLPAEPGGLLPGLVIGDTSRLDPGLEDDFVATGLTHLTAVSGSNCAIVVGAVLLLARAARAGPRTAAVVSVLALVGFVILARPSPSVLRAAAMGGIALVGLATGRPRAALPALGATVVVLVAVDPELAGHPGFALSVLATSGLLVLAPRWRDGLRRRRVPAGVAEALAVPAAAQAACAPVIAGMSGVVSLISMPANLVAVPAVAPATVCGVLAAILSPAWPSGAEFLAWVGSWPARWLVAIARYGAQAPAGEIPWPDGTGGGLLLGGVLAVALVAGRWRSARRVVLVVVLVVAVVAVPVRLVVGGWPPPDWIVVACDVGQGDATVLAAGPHTAVVVDAGPEPDAVDRCLSRLGVTRILMLAVTHFHVDHTGGVEGVLRGRSVGGVVTTAFPEPAGGRAAVHAAARSKRVPVIAASPDWSARWGSLAVRSLGLAEPLRGTRSDPNNNSLILAATVGRHSVLLLGDAEVEQQSALLTAYGPAVRAEVVKLAHHGSAFQDKGMLDAVGAGAVLVSVGAGNDYGHPNGPVLARLAHRGARIMRTDRVGDIAIVTRAGALAMVGERR</sequence>
<dbReference type="AlphaFoldDB" id="A0A8J4DU55"/>
<feature type="transmembrane region" description="Helical" evidence="6">
    <location>
        <begin position="21"/>
        <end position="54"/>
    </location>
</feature>
<comment type="subcellular location">
    <subcellularLocation>
        <location evidence="1">Cell membrane</location>
        <topology evidence="1">Multi-pass membrane protein</topology>
    </subcellularLocation>
</comment>
<dbReference type="Pfam" id="PF00753">
    <property type="entry name" value="Lactamase_B"/>
    <property type="match status" value="1"/>
</dbReference>
<feature type="transmembrane region" description="Helical" evidence="6">
    <location>
        <begin position="250"/>
        <end position="277"/>
    </location>
</feature>
<comment type="caution">
    <text evidence="9">The sequence shown here is derived from an EMBL/GenBank/DDBJ whole genome shotgun (WGS) entry which is preliminary data.</text>
</comment>
<keyword evidence="5 6" id="KW-0472">Membrane</keyword>
<dbReference type="CDD" id="cd07731">
    <property type="entry name" value="ComA-like_MBL-fold"/>
    <property type="match status" value="1"/>
</dbReference>
<dbReference type="Pfam" id="PF03772">
    <property type="entry name" value="Competence"/>
    <property type="match status" value="1"/>
</dbReference>
<dbReference type="NCBIfam" id="TIGR00360">
    <property type="entry name" value="ComEC_N-term"/>
    <property type="match status" value="1"/>
</dbReference>
<dbReference type="InterPro" id="IPR036866">
    <property type="entry name" value="RibonucZ/Hydroxyglut_hydro"/>
</dbReference>
<dbReference type="EMBL" id="BOPF01000030">
    <property type="protein sequence ID" value="GIJ49723.1"/>
    <property type="molecule type" value="Genomic_DNA"/>
</dbReference>
<gene>
    <name evidence="9" type="primary">comE</name>
    <name evidence="9" type="ORF">Val02_66090</name>
</gene>
<dbReference type="InterPro" id="IPR004477">
    <property type="entry name" value="ComEC_N"/>
</dbReference>
<evidence type="ECO:0000256" key="3">
    <source>
        <dbReference type="ARBA" id="ARBA00022692"/>
    </source>
</evidence>
<dbReference type="PANTHER" id="PTHR30619">
    <property type="entry name" value="DNA INTERNALIZATION/COMPETENCE PROTEIN COMEC/REC2"/>
    <property type="match status" value="1"/>
</dbReference>